<evidence type="ECO:0000256" key="2">
    <source>
        <dbReference type="ARBA" id="ARBA00034247"/>
    </source>
</evidence>
<dbReference type="Gene3D" id="3.40.50.2300">
    <property type="match status" value="1"/>
</dbReference>
<dbReference type="InterPro" id="IPR000160">
    <property type="entry name" value="GGDEF_dom"/>
</dbReference>
<dbReference type="GO" id="GO:0043709">
    <property type="term" value="P:cell adhesion involved in single-species biofilm formation"/>
    <property type="evidence" value="ECO:0007669"/>
    <property type="project" value="TreeGrafter"/>
</dbReference>
<dbReference type="SUPFAM" id="SSF52172">
    <property type="entry name" value="CheY-like"/>
    <property type="match status" value="1"/>
</dbReference>
<dbReference type="EC" id="2.7.7.65" evidence="1"/>
<feature type="domain" description="Response regulatory" evidence="4">
    <location>
        <begin position="13"/>
        <end position="126"/>
    </location>
</feature>
<evidence type="ECO:0000259" key="4">
    <source>
        <dbReference type="PROSITE" id="PS50110"/>
    </source>
</evidence>
<dbReference type="Proteomes" id="UP001165427">
    <property type="component" value="Unassembled WGS sequence"/>
</dbReference>
<dbReference type="NCBIfam" id="TIGR00254">
    <property type="entry name" value="GGDEF"/>
    <property type="match status" value="1"/>
</dbReference>
<keyword evidence="6" id="KW-0808">Transferase</keyword>
<sequence>MNNGESEAVMDAHILIVDDDSAIRTAMQEFVEMSGFTCQTAASAEAALDLLRDGCFDVVITDIMLPGMDGLDLTDRIKNNHNIDVIVMTGYSGDYSYEEAVSKGASDFVFKPVRFEELLLRLRRVLKERRLTQERIDMLEKLKRLSITDGLTQLYNSRYFYNQLKLEIDRTTRYQRPLSLLLMDIDHFKDYNDNYGHLEGDRVLVRLGQVIRSCLRKMDSAYRYGGEEFTVILPETEGGEAATVAERIRAAVQADRYHPKGDDQPISITISIGVTEYHRPEEIALFVQRADRAMYQSKQAGRNRVSCLFTTKD</sequence>
<dbReference type="Gene3D" id="3.30.70.270">
    <property type="match status" value="1"/>
</dbReference>
<keyword evidence="6" id="KW-0548">Nucleotidyltransferase</keyword>
<reference evidence="6" key="1">
    <citation type="submission" date="2022-04" db="EMBL/GenBank/DDBJ databases">
        <title>Desulfatitalea alkaliphila sp. nov., a novel anaerobic sulfate-reducing bacterium isolated from terrestrial mud volcano, Taman Peninsula, Russia.</title>
        <authorList>
            <person name="Khomyakova M.A."/>
            <person name="Merkel A.Y."/>
            <person name="Slobodkin A.I."/>
        </authorList>
    </citation>
    <scope>NUCLEOTIDE SEQUENCE</scope>
    <source>
        <strain evidence="6">M08but</strain>
    </source>
</reference>
<dbReference type="FunFam" id="3.30.70.270:FF:000001">
    <property type="entry name" value="Diguanylate cyclase domain protein"/>
    <property type="match status" value="1"/>
</dbReference>
<feature type="modified residue" description="4-aspartylphosphate" evidence="3">
    <location>
        <position position="62"/>
    </location>
</feature>
<keyword evidence="3" id="KW-0597">Phosphoprotein</keyword>
<feature type="domain" description="GGDEF" evidence="5">
    <location>
        <begin position="176"/>
        <end position="310"/>
    </location>
</feature>
<evidence type="ECO:0000313" key="6">
    <source>
        <dbReference type="EMBL" id="MCJ8501892.1"/>
    </source>
</evidence>
<dbReference type="SUPFAM" id="SSF55073">
    <property type="entry name" value="Nucleotide cyclase"/>
    <property type="match status" value="1"/>
</dbReference>
<dbReference type="GO" id="GO:0000160">
    <property type="term" value="P:phosphorelay signal transduction system"/>
    <property type="evidence" value="ECO:0007669"/>
    <property type="project" value="InterPro"/>
</dbReference>
<accession>A0AA41R4T9</accession>
<protein>
    <recommendedName>
        <fullName evidence="1">diguanylate cyclase</fullName>
        <ecNumber evidence="1">2.7.7.65</ecNumber>
    </recommendedName>
</protein>
<dbReference type="GO" id="GO:0052621">
    <property type="term" value="F:diguanylate cyclase activity"/>
    <property type="evidence" value="ECO:0007669"/>
    <property type="project" value="UniProtKB-EC"/>
</dbReference>
<dbReference type="AlphaFoldDB" id="A0AA41R4T9"/>
<comment type="catalytic activity">
    <reaction evidence="2">
        <text>2 GTP = 3',3'-c-di-GMP + 2 diphosphate</text>
        <dbReference type="Rhea" id="RHEA:24898"/>
        <dbReference type="ChEBI" id="CHEBI:33019"/>
        <dbReference type="ChEBI" id="CHEBI:37565"/>
        <dbReference type="ChEBI" id="CHEBI:58805"/>
        <dbReference type="EC" id="2.7.7.65"/>
    </reaction>
</comment>
<dbReference type="InterPro" id="IPR029787">
    <property type="entry name" value="Nucleotide_cyclase"/>
</dbReference>
<dbReference type="SMART" id="SM00448">
    <property type="entry name" value="REC"/>
    <property type="match status" value="1"/>
</dbReference>
<dbReference type="PROSITE" id="PS50110">
    <property type="entry name" value="RESPONSE_REGULATORY"/>
    <property type="match status" value="1"/>
</dbReference>
<comment type="caution">
    <text evidence="6">The sequence shown here is derived from an EMBL/GenBank/DDBJ whole genome shotgun (WGS) entry which is preliminary data.</text>
</comment>
<evidence type="ECO:0000313" key="7">
    <source>
        <dbReference type="Proteomes" id="UP001165427"/>
    </source>
</evidence>
<dbReference type="InterPro" id="IPR001789">
    <property type="entry name" value="Sig_transdc_resp-reg_receiver"/>
</dbReference>
<evidence type="ECO:0000256" key="3">
    <source>
        <dbReference type="PROSITE-ProRule" id="PRU00169"/>
    </source>
</evidence>
<dbReference type="InterPro" id="IPR050469">
    <property type="entry name" value="Diguanylate_Cyclase"/>
</dbReference>
<dbReference type="InterPro" id="IPR043128">
    <property type="entry name" value="Rev_trsase/Diguanyl_cyclase"/>
</dbReference>
<dbReference type="SMART" id="SM00267">
    <property type="entry name" value="GGDEF"/>
    <property type="match status" value="1"/>
</dbReference>
<dbReference type="PANTHER" id="PTHR45138">
    <property type="entry name" value="REGULATORY COMPONENTS OF SENSORY TRANSDUCTION SYSTEM"/>
    <property type="match status" value="1"/>
</dbReference>
<dbReference type="EMBL" id="JALJRB010000018">
    <property type="protein sequence ID" value="MCJ8501892.1"/>
    <property type="molecule type" value="Genomic_DNA"/>
</dbReference>
<dbReference type="PANTHER" id="PTHR45138:SF9">
    <property type="entry name" value="DIGUANYLATE CYCLASE DGCM-RELATED"/>
    <property type="match status" value="1"/>
</dbReference>
<dbReference type="GO" id="GO:0005886">
    <property type="term" value="C:plasma membrane"/>
    <property type="evidence" value="ECO:0007669"/>
    <property type="project" value="TreeGrafter"/>
</dbReference>
<dbReference type="GO" id="GO:1902201">
    <property type="term" value="P:negative regulation of bacterial-type flagellum-dependent cell motility"/>
    <property type="evidence" value="ECO:0007669"/>
    <property type="project" value="TreeGrafter"/>
</dbReference>
<gene>
    <name evidence="6" type="ORF">MRX98_15010</name>
</gene>
<dbReference type="InterPro" id="IPR011006">
    <property type="entry name" value="CheY-like_superfamily"/>
</dbReference>
<keyword evidence="7" id="KW-1185">Reference proteome</keyword>
<name>A0AA41R4T9_9BACT</name>
<dbReference type="Pfam" id="PF00990">
    <property type="entry name" value="GGDEF"/>
    <property type="match status" value="1"/>
</dbReference>
<evidence type="ECO:0000256" key="1">
    <source>
        <dbReference type="ARBA" id="ARBA00012528"/>
    </source>
</evidence>
<dbReference type="RefSeq" id="WP_246911247.1">
    <property type="nucleotide sequence ID" value="NZ_JALJRB010000018.1"/>
</dbReference>
<organism evidence="6 7">
    <name type="scientific">Desulfatitalea alkaliphila</name>
    <dbReference type="NCBI Taxonomy" id="2929485"/>
    <lineage>
        <taxon>Bacteria</taxon>
        <taxon>Pseudomonadati</taxon>
        <taxon>Thermodesulfobacteriota</taxon>
        <taxon>Desulfobacteria</taxon>
        <taxon>Desulfobacterales</taxon>
        <taxon>Desulfosarcinaceae</taxon>
        <taxon>Desulfatitalea</taxon>
    </lineage>
</organism>
<dbReference type="Pfam" id="PF00072">
    <property type="entry name" value="Response_reg"/>
    <property type="match status" value="1"/>
</dbReference>
<dbReference type="PROSITE" id="PS50887">
    <property type="entry name" value="GGDEF"/>
    <property type="match status" value="1"/>
</dbReference>
<dbReference type="CDD" id="cd00156">
    <property type="entry name" value="REC"/>
    <property type="match status" value="1"/>
</dbReference>
<evidence type="ECO:0000259" key="5">
    <source>
        <dbReference type="PROSITE" id="PS50887"/>
    </source>
</evidence>
<dbReference type="CDD" id="cd01949">
    <property type="entry name" value="GGDEF"/>
    <property type="match status" value="1"/>
</dbReference>
<proteinExistence type="predicted"/>